<dbReference type="EMBL" id="LR134493">
    <property type="protein sequence ID" value="VEI71463.1"/>
    <property type="molecule type" value="Genomic_DNA"/>
</dbReference>
<reference evidence="1 2" key="1">
    <citation type="submission" date="2018-12" db="EMBL/GenBank/DDBJ databases">
        <authorList>
            <consortium name="Pathogen Informatics"/>
        </authorList>
    </citation>
    <scope>NUCLEOTIDE SEQUENCE [LARGE SCALE GENOMIC DNA]</scope>
    <source>
        <strain evidence="1 2">NCTC10036</strain>
    </source>
</reference>
<organism evidence="1 2">
    <name type="scientific">Serratia rubidaea</name>
    <name type="common">Serratia marinorubra</name>
    <dbReference type="NCBI Taxonomy" id="61652"/>
    <lineage>
        <taxon>Bacteria</taxon>
        <taxon>Pseudomonadati</taxon>
        <taxon>Pseudomonadota</taxon>
        <taxon>Gammaproteobacteria</taxon>
        <taxon>Enterobacterales</taxon>
        <taxon>Yersiniaceae</taxon>
        <taxon>Serratia</taxon>
    </lineage>
</organism>
<name>A0A448SV36_SERRU</name>
<proteinExistence type="predicted"/>
<sequence length="55" mass="6551">MLVLLQDELNEFENNHSQSLDAAYQHRYPLGLHFACVKAFFDIFREHTQKTLKRS</sequence>
<accession>A0A448SV36</accession>
<dbReference type="RefSeq" id="WP_164722821.1">
    <property type="nucleotide sequence ID" value="NZ_JAMWJM010000001.1"/>
</dbReference>
<evidence type="ECO:0000313" key="2">
    <source>
        <dbReference type="Proteomes" id="UP000281904"/>
    </source>
</evidence>
<protein>
    <submittedName>
        <fullName evidence="1">Uncharacterized protein</fullName>
    </submittedName>
</protein>
<dbReference type="AlphaFoldDB" id="A0A448SV36"/>
<gene>
    <name evidence="1" type="ORF">NCTC10036_04361</name>
</gene>
<evidence type="ECO:0000313" key="1">
    <source>
        <dbReference type="EMBL" id="VEI71463.1"/>
    </source>
</evidence>
<dbReference type="Proteomes" id="UP000281904">
    <property type="component" value="Chromosome"/>
</dbReference>